<feature type="non-terminal residue" evidence="1">
    <location>
        <position position="1"/>
    </location>
</feature>
<dbReference type="EMBL" id="FNEK01000054">
    <property type="protein sequence ID" value="SDK80238.1"/>
    <property type="molecule type" value="Genomic_DNA"/>
</dbReference>
<gene>
    <name evidence="1" type="ORF">SAMN04488026_105435</name>
</gene>
<organism evidence="1 2">
    <name type="scientific">Aliiruegeria lutimaris</name>
    <dbReference type="NCBI Taxonomy" id="571298"/>
    <lineage>
        <taxon>Bacteria</taxon>
        <taxon>Pseudomonadati</taxon>
        <taxon>Pseudomonadota</taxon>
        <taxon>Alphaproteobacteria</taxon>
        <taxon>Rhodobacterales</taxon>
        <taxon>Roseobacteraceae</taxon>
        <taxon>Aliiruegeria</taxon>
    </lineage>
</organism>
<keyword evidence="2" id="KW-1185">Reference proteome</keyword>
<evidence type="ECO:0000313" key="1">
    <source>
        <dbReference type="EMBL" id="SDK80238.1"/>
    </source>
</evidence>
<dbReference type="Proteomes" id="UP000199382">
    <property type="component" value="Unassembled WGS sequence"/>
</dbReference>
<name>A0A1G9EW08_9RHOB</name>
<reference evidence="1 2" key="1">
    <citation type="submission" date="2016-10" db="EMBL/GenBank/DDBJ databases">
        <authorList>
            <person name="de Groot N.N."/>
        </authorList>
    </citation>
    <scope>NUCLEOTIDE SEQUENCE [LARGE SCALE GENOMIC DNA]</scope>
    <source>
        <strain evidence="1 2">DSM 25294</strain>
    </source>
</reference>
<protein>
    <recommendedName>
        <fullName evidence="3">Transposase</fullName>
    </recommendedName>
</protein>
<sequence>VGQVCNLFSDEECYNYFKAAGYEAD</sequence>
<proteinExistence type="predicted"/>
<dbReference type="AlphaFoldDB" id="A0A1G9EW08"/>
<evidence type="ECO:0008006" key="3">
    <source>
        <dbReference type="Google" id="ProtNLM"/>
    </source>
</evidence>
<accession>A0A1G9EW08</accession>
<evidence type="ECO:0000313" key="2">
    <source>
        <dbReference type="Proteomes" id="UP000199382"/>
    </source>
</evidence>